<gene>
    <name evidence="9" type="ORF">GSMUA_158990.1</name>
</gene>
<dbReference type="InterPro" id="IPR039621">
    <property type="entry name" value="BG1-like"/>
</dbReference>
<keyword evidence="4" id="KW-1003">Cell membrane</keyword>
<evidence type="ECO:0000313" key="11">
    <source>
        <dbReference type="Proteomes" id="UP000012960"/>
    </source>
</evidence>
<dbReference type="AlphaFoldDB" id="A0A804JFN9"/>
<dbReference type="FunCoup" id="A0A804JFN9">
    <property type="interactions" value="1337"/>
</dbReference>
<dbReference type="Gramene" id="Ma06_t13000.1">
    <property type="protein sequence ID" value="Ma06_p13000.1"/>
    <property type="gene ID" value="Ma06_g13000"/>
</dbReference>
<keyword evidence="7" id="KW-0175">Coiled coil</keyword>
<dbReference type="EMBL" id="HG996471">
    <property type="protein sequence ID" value="CAG1846104.1"/>
    <property type="molecule type" value="Genomic_DNA"/>
</dbReference>
<comment type="subcellular location">
    <subcellularLocation>
        <location evidence="1">Cell membrane</location>
    </subcellularLocation>
</comment>
<dbReference type="OMA" id="QSNCFRE"/>
<evidence type="ECO:0000256" key="1">
    <source>
        <dbReference type="ARBA" id="ARBA00004236"/>
    </source>
</evidence>
<feature type="compositionally biased region" description="Low complexity" evidence="8">
    <location>
        <begin position="78"/>
        <end position="100"/>
    </location>
</feature>
<accession>A0A804JFN9</accession>
<dbReference type="GO" id="GO:0009734">
    <property type="term" value="P:auxin-activated signaling pathway"/>
    <property type="evidence" value="ECO:0007669"/>
    <property type="project" value="UniProtKB-KW"/>
</dbReference>
<reference evidence="10" key="2">
    <citation type="submission" date="2021-05" db="UniProtKB">
        <authorList>
            <consortium name="EnsemblPlants"/>
        </authorList>
    </citation>
    <scope>IDENTIFICATION</scope>
    <source>
        <strain evidence="10">subsp. malaccensis</strain>
    </source>
</reference>
<reference evidence="9" key="1">
    <citation type="submission" date="2021-03" db="EMBL/GenBank/DDBJ databases">
        <authorList>
            <consortium name="Genoscope - CEA"/>
            <person name="William W."/>
        </authorList>
    </citation>
    <scope>NUCLEOTIDE SEQUENCE</scope>
    <source>
        <strain evidence="9">Doubled-haploid Pahang</strain>
    </source>
</reference>
<evidence type="ECO:0000256" key="8">
    <source>
        <dbReference type="SAM" id="MobiDB-lite"/>
    </source>
</evidence>
<feature type="region of interest" description="Disordered" evidence="8">
    <location>
        <begin position="33"/>
        <end position="159"/>
    </location>
</feature>
<dbReference type="PANTHER" id="PTHR33541:SF28">
    <property type="entry name" value="PROTEIN BIG GRAIN 1-LIKE A"/>
    <property type="match status" value="1"/>
</dbReference>
<evidence type="ECO:0000256" key="6">
    <source>
        <dbReference type="ARBA" id="ARBA00023294"/>
    </source>
</evidence>
<evidence type="ECO:0000313" key="9">
    <source>
        <dbReference type="EMBL" id="CAG1846104.1"/>
    </source>
</evidence>
<evidence type="ECO:0000313" key="10">
    <source>
        <dbReference type="EnsemblPlants" id="Ma06_p13000.1"/>
    </source>
</evidence>
<evidence type="ECO:0000256" key="3">
    <source>
        <dbReference type="ARBA" id="ARBA00022448"/>
    </source>
</evidence>
<dbReference type="Proteomes" id="UP000012960">
    <property type="component" value="Unplaced"/>
</dbReference>
<evidence type="ECO:0000256" key="7">
    <source>
        <dbReference type="SAM" id="Coils"/>
    </source>
</evidence>
<proteinExistence type="inferred from homology"/>
<keyword evidence="3" id="KW-0813">Transport</keyword>
<feature type="region of interest" description="Disordered" evidence="8">
    <location>
        <begin position="1"/>
        <end position="21"/>
    </location>
</feature>
<dbReference type="PANTHER" id="PTHR33541">
    <property type="entry name" value="PROTEIN BIG GRAIN 1-LIKE A-RELATED"/>
    <property type="match status" value="1"/>
</dbReference>
<protein>
    <submittedName>
        <fullName evidence="9">(wild Malaysian banana) hypothetical protein</fullName>
    </submittedName>
</protein>
<evidence type="ECO:0000256" key="4">
    <source>
        <dbReference type="ARBA" id="ARBA00022475"/>
    </source>
</evidence>
<comment type="similarity">
    <text evidence="2">Belongs to the BIG GRAIN 1 (BG1) plant protein family.</text>
</comment>
<dbReference type="InParanoid" id="A0A804JFN9"/>
<dbReference type="EnsemblPlants" id="Ma06_t13000.1">
    <property type="protein sequence ID" value="Ma06_p13000.1"/>
    <property type="gene ID" value="Ma06_g13000"/>
</dbReference>
<keyword evidence="11" id="KW-1185">Reference proteome</keyword>
<keyword evidence="6" id="KW-0927">Auxin signaling pathway</keyword>
<feature type="compositionally biased region" description="Low complexity" evidence="8">
    <location>
        <begin position="58"/>
        <end position="70"/>
    </location>
</feature>
<sequence length="345" mass="37518">MEERWARGKPRSRHQNPSFSSTLLDAIYRSIDESDGGATRDRHSLITVPKRPPPPLRPAAEWRTAEAATRCRPLAPISTSSSSDKSSYGGFSSSSEPDSGVNRLRPIMTVGAPIRSIPPPPAAAVFDRREEEKKKKKTGSIRGRLRDARSSRSAAPASPGARLAGFLGSVLSAVSVIPRRPTPTAVTAAGGCDDSACSTASSLSRSCLIKKPSTREQPPSGEGEKRSVRFYPVSVIVDEDLRPCGHKSVYGADTAPRRPSAVAMKARRRVEELLRGMEDEEEEMSDSSSDLFELQNLTVIGRERGRGRGVGGGYGDELPVYETAHLDMNRSTSQSQRFLKIQERM</sequence>
<feature type="coiled-coil region" evidence="7">
    <location>
        <begin position="263"/>
        <end position="297"/>
    </location>
</feature>
<evidence type="ECO:0000256" key="2">
    <source>
        <dbReference type="ARBA" id="ARBA00010067"/>
    </source>
</evidence>
<dbReference type="OrthoDB" id="680041at2759"/>
<keyword evidence="5" id="KW-0472">Membrane</keyword>
<name>A0A804JFN9_MUSAM</name>
<dbReference type="GO" id="GO:0005886">
    <property type="term" value="C:plasma membrane"/>
    <property type="evidence" value="ECO:0007669"/>
    <property type="project" value="UniProtKB-SubCell"/>
</dbReference>
<organism evidence="10 11">
    <name type="scientific">Musa acuminata subsp. malaccensis</name>
    <name type="common">Wild banana</name>
    <name type="synonym">Musa malaccensis</name>
    <dbReference type="NCBI Taxonomy" id="214687"/>
    <lineage>
        <taxon>Eukaryota</taxon>
        <taxon>Viridiplantae</taxon>
        <taxon>Streptophyta</taxon>
        <taxon>Embryophyta</taxon>
        <taxon>Tracheophyta</taxon>
        <taxon>Spermatophyta</taxon>
        <taxon>Magnoliopsida</taxon>
        <taxon>Liliopsida</taxon>
        <taxon>Zingiberales</taxon>
        <taxon>Musaceae</taxon>
        <taxon>Musa</taxon>
    </lineage>
</organism>
<evidence type="ECO:0000256" key="5">
    <source>
        <dbReference type="ARBA" id="ARBA00023136"/>
    </source>
</evidence>